<organism evidence="2">
    <name type="scientific">Ajellomyces capsulatus (strain H88)</name>
    <name type="common">Darling's disease fungus</name>
    <name type="synonym">Histoplasma capsulatum</name>
    <dbReference type="NCBI Taxonomy" id="544711"/>
    <lineage>
        <taxon>Eukaryota</taxon>
        <taxon>Fungi</taxon>
        <taxon>Dikarya</taxon>
        <taxon>Ascomycota</taxon>
        <taxon>Pezizomycotina</taxon>
        <taxon>Eurotiomycetes</taxon>
        <taxon>Eurotiomycetidae</taxon>
        <taxon>Onygenales</taxon>
        <taxon>Ajellomycetaceae</taxon>
        <taxon>Histoplasma</taxon>
    </lineage>
</organism>
<dbReference type="AlphaFoldDB" id="F0UJ98"/>
<dbReference type="OrthoDB" id="2104739at2759"/>
<dbReference type="EMBL" id="DS990639">
    <property type="protein sequence ID" value="EGC46543.1"/>
    <property type="molecule type" value="Genomic_DNA"/>
</dbReference>
<reference evidence="2" key="1">
    <citation type="submission" date="2008-07" db="EMBL/GenBank/DDBJ databases">
        <title>Annotation of Ajellomyces capsulatus strain H88.</title>
        <authorList>
            <person name="Champion M."/>
            <person name="Cuomo C."/>
            <person name="Ma L.-J."/>
            <person name="Henn M.R."/>
            <person name="Sil A."/>
            <person name="Goldman B."/>
            <person name="Young S.K."/>
            <person name="Kodira C.D."/>
            <person name="Zeng Q."/>
            <person name="Koehrsen M."/>
            <person name="Alvarado L."/>
            <person name="Berlin A."/>
            <person name="Borenstein D."/>
            <person name="Chen Z."/>
            <person name="Engels R."/>
            <person name="Freedman E."/>
            <person name="Gellesch M."/>
            <person name="Goldberg J."/>
            <person name="Griggs A."/>
            <person name="Gujja S."/>
            <person name="Heiman D."/>
            <person name="Hepburn T."/>
            <person name="Howarth C."/>
            <person name="Jen D."/>
            <person name="Larson L."/>
            <person name="Lewis B."/>
            <person name="Mehta T."/>
            <person name="Park D."/>
            <person name="Pearson M."/>
            <person name="Roberts A."/>
            <person name="Saif S."/>
            <person name="Shea T."/>
            <person name="Shenoy N."/>
            <person name="Sisk P."/>
            <person name="Stolte C."/>
            <person name="Sykes S."/>
            <person name="Walk T."/>
            <person name="White J."/>
            <person name="Yandava C."/>
            <person name="Klein B."/>
            <person name="McEwen J.G."/>
            <person name="Puccia R."/>
            <person name="Goldman G.H."/>
            <person name="Felipe M.S."/>
            <person name="Nino-Vega G."/>
            <person name="San-Blas G."/>
            <person name="Taylor J."/>
            <person name="Mendoza L."/>
            <person name="Galagan J."/>
            <person name="Nusbaum C."/>
            <person name="Birren B."/>
        </authorList>
    </citation>
    <scope>NUCLEOTIDE SEQUENCE [LARGE SCALE GENOMIC DNA]</scope>
    <source>
        <strain evidence="2">H88</strain>
    </source>
</reference>
<dbReference type="HOGENOM" id="CLU_979916_0_0_1"/>
<name>F0UJ98_AJEC8</name>
<gene>
    <name evidence="1" type="ORF">HCEG_05758</name>
</gene>
<dbReference type="Proteomes" id="UP000008142">
    <property type="component" value="Unassembled WGS sequence"/>
</dbReference>
<accession>F0UJ98</accession>
<sequence>MESNGGLSHALNPTRLQPPSLSVVSCARHWTYAVRANTPTPQDRHTSPPRVTEILTRKLRSCIFDALILALSQQLFGESSPYWGVLGIFDLQGSDKLQEILFPGDKEQFDAASQKRDPICCAVCGFQAHLGGPSRGFLYLSIYSILVQQPSPLSDKVALILTCASFPRTVLQIIAAINPKFDPAHSTRQLSVKAGLSALSAVPENLKSQECKMKRARDRISRCVPHLGSKTDQRFIPCLNPFLDWILAEGVDSLSHDVERCGGDDQCLYNILRIWHLDSRNQRV</sequence>
<dbReference type="OMA" id="NILRIWH"/>
<evidence type="ECO:0000313" key="2">
    <source>
        <dbReference type="Proteomes" id="UP000008142"/>
    </source>
</evidence>
<proteinExistence type="predicted"/>
<protein>
    <submittedName>
        <fullName evidence="1">Uncharacterized protein</fullName>
    </submittedName>
</protein>
<dbReference type="STRING" id="544711.F0UJ98"/>
<dbReference type="VEuPathDB" id="FungiDB:I7I53_05570"/>
<evidence type="ECO:0000313" key="1">
    <source>
        <dbReference type="EMBL" id="EGC46543.1"/>
    </source>
</evidence>